<evidence type="ECO:0000256" key="1">
    <source>
        <dbReference type="SAM" id="MobiDB-lite"/>
    </source>
</evidence>
<accession>A0A0A9FDG3</accession>
<proteinExistence type="predicted"/>
<organism evidence="2">
    <name type="scientific">Arundo donax</name>
    <name type="common">Giant reed</name>
    <name type="synonym">Donax arundinaceus</name>
    <dbReference type="NCBI Taxonomy" id="35708"/>
    <lineage>
        <taxon>Eukaryota</taxon>
        <taxon>Viridiplantae</taxon>
        <taxon>Streptophyta</taxon>
        <taxon>Embryophyta</taxon>
        <taxon>Tracheophyta</taxon>
        <taxon>Spermatophyta</taxon>
        <taxon>Magnoliopsida</taxon>
        <taxon>Liliopsida</taxon>
        <taxon>Poales</taxon>
        <taxon>Poaceae</taxon>
        <taxon>PACMAD clade</taxon>
        <taxon>Arundinoideae</taxon>
        <taxon>Arundineae</taxon>
        <taxon>Arundo</taxon>
    </lineage>
</organism>
<evidence type="ECO:0000313" key="2">
    <source>
        <dbReference type="EMBL" id="JAE08141.1"/>
    </source>
</evidence>
<feature type="region of interest" description="Disordered" evidence="1">
    <location>
        <begin position="1"/>
        <end position="28"/>
    </location>
</feature>
<sequence>MQLRANCTRHSSRSHLRPYSPTSLSSASRRSFSYGRLGFLKV</sequence>
<reference evidence="2" key="1">
    <citation type="submission" date="2014-09" db="EMBL/GenBank/DDBJ databases">
        <authorList>
            <person name="Magalhaes I.L.F."/>
            <person name="Oliveira U."/>
            <person name="Santos F.R."/>
            <person name="Vidigal T.H.D.A."/>
            <person name="Brescovit A.D."/>
            <person name="Santos A.J."/>
        </authorList>
    </citation>
    <scope>NUCLEOTIDE SEQUENCE</scope>
    <source>
        <tissue evidence="2">Shoot tissue taken approximately 20 cm above the soil surface</tissue>
    </source>
</reference>
<reference evidence="2" key="2">
    <citation type="journal article" date="2015" name="Data Brief">
        <title>Shoot transcriptome of the giant reed, Arundo donax.</title>
        <authorList>
            <person name="Barrero R.A."/>
            <person name="Guerrero F.D."/>
            <person name="Moolhuijzen P."/>
            <person name="Goolsby J.A."/>
            <person name="Tidwell J."/>
            <person name="Bellgard S.E."/>
            <person name="Bellgard M.I."/>
        </authorList>
    </citation>
    <scope>NUCLEOTIDE SEQUENCE</scope>
    <source>
        <tissue evidence="2">Shoot tissue taken approximately 20 cm above the soil surface</tissue>
    </source>
</reference>
<dbReference type="AlphaFoldDB" id="A0A0A9FDG3"/>
<dbReference type="EMBL" id="GBRH01189755">
    <property type="protein sequence ID" value="JAE08141.1"/>
    <property type="molecule type" value="Transcribed_RNA"/>
</dbReference>
<protein>
    <submittedName>
        <fullName evidence="2">Uncharacterized protein</fullName>
    </submittedName>
</protein>
<name>A0A0A9FDG3_ARUDO</name>